<dbReference type="GO" id="GO:0046872">
    <property type="term" value="F:metal ion binding"/>
    <property type="evidence" value="ECO:0007669"/>
    <property type="project" value="UniProtKB-KW"/>
</dbReference>
<evidence type="ECO:0000259" key="17">
    <source>
        <dbReference type="PROSITE" id="PS50880"/>
    </source>
</evidence>
<dbReference type="InterPro" id="IPR006171">
    <property type="entry name" value="TOPRIM_dom"/>
</dbReference>
<comment type="function">
    <text evidence="14">Control of topological states of DNA by transient breakage and subsequent rejoining of DNA strands. Topoisomerase II makes double-strand breaks.</text>
</comment>
<dbReference type="FunFam" id="3.30.230.10:FF:000008">
    <property type="entry name" value="DNA topoisomerase 2"/>
    <property type="match status" value="1"/>
</dbReference>
<name>A0ABD3MWG7_9STRA</name>
<evidence type="ECO:0000256" key="9">
    <source>
        <dbReference type="ARBA" id="ARBA00022842"/>
    </source>
</evidence>
<feature type="compositionally biased region" description="Low complexity" evidence="16">
    <location>
        <begin position="1420"/>
        <end position="1431"/>
    </location>
</feature>
<proteinExistence type="inferred from homology"/>
<evidence type="ECO:0000256" key="7">
    <source>
        <dbReference type="ARBA" id="ARBA00022741"/>
    </source>
</evidence>
<dbReference type="GO" id="GO:0003918">
    <property type="term" value="F:DNA topoisomerase type II (double strand cut, ATP-hydrolyzing) activity"/>
    <property type="evidence" value="ECO:0007669"/>
    <property type="project" value="UniProtKB-UniRule"/>
</dbReference>
<dbReference type="InterPro" id="IPR050634">
    <property type="entry name" value="DNA_Topoisomerase_II"/>
</dbReference>
<comment type="cofactor">
    <cofactor evidence="2">
        <name>Ca(2+)</name>
        <dbReference type="ChEBI" id="CHEBI:29108"/>
    </cofactor>
</comment>
<evidence type="ECO:0000256" key="15">
    <source>
        <dbReference type="SAM" id="Coils"/>
    </source>
</evidence>
<feature type="region of interest" description="Disordered" evidence="16">
    <location>
        <begin position="21"/>
        <end position="74"/>
    </location>
</feature>
<evidence type="ECO:0000256" key="13">
    <source>
        <dbReference type="PROSITE-ProRule" id="PRU01384"/>
    </source>
</evidence>
<comment type="catalytic activity">
    <reaction evidence="1 13 14">
        <text>ATP-dependent breakage, passage and rejoining of double-stranded DNA.</text>
        <dbReference type="EC" id="5.6.2.2"/>
    </reaction>
</comment>
<keyword evidence="12 13" id="KW-0413">Isomerase</keyword>
<dbReference type="CDD" id="cd00187">
    <property type="entry name" value="TOP4c"/>
    <property type="match status" value="1"/>
</dbReference>
<dbReference type="PROSITE" id="PS50880">
    <property type="entry name" value="TOPRIM"/>
    <property type="match status" value="1"/>
</dbReference>
<dbReference type="InterPro" id="IPR031660">
    <property type="entry name" value="TOPRIM_C"/>
</dbReference>
<comment type="subcellular location">
    <subcellularLocation>
        <location evidence="4">Plastid</location>
        <location evidence="4">Chloroplast</location>
    </subcellularLocation>
</comment>
<dbReference type="Gene3D" id="3.30.1360.40">
    <property type="match status" value="1"/>
</dbReference>
<keyword evidence="15" id="KW-0175">Coiled coil</keyword>
<dbReference type="Gene3D" id="3.30.230.10">
    <property type="match status" value="1"/>
</dbReference>
<dbReference type="InterPro" id="IPR001241">
    <property type="entry name" value="Topo_IIA"/>
</dbReference>
<evidence type="ECO:0000256" key="12">
    <source>
        <dbReference type="ARBA" id="ARBA00023235"/>
    </source>
</evidence>
<dbReference type="FunFam" id="3.40.50.670:FF:000001">
    <property type="entry name" value="DNA topoisomerase 2"/>
    <property type="match status" value="1"/>
</dbReference>
<dbReference type="InterPro" id="IPR013758">
    <property type="entry name" value="Topo_IIA_A/C_ab"/>
</dbReference>
<dbReference type="GO" id="GO:0003677">
    <property type="term" value="F:DNA binding"/>
    <property type="evidence" value="ECO:0007669"/>
    <property type="project" value="UniProtKB-UniRule"/>
</dbReference>
<dbReference type="Gene3D" id="3.30.565.10">
    <property type="entry name" value="Histidine kinase-like ATPase, C-terminal domain"/>
    <property type="match status" value="1"/>
</dbReference>
<dbReference type="PRINTS" id="PR01158">
    <property type="entry name" value="TOPISMRASEII"/>
</dbReference>
<feature type="active site" description="O-(5'-phospho-DNA)-tyrosine intermediate" evidence="13">
    <location>
        <position position="860"/>
    </location>
</feature>
<evidence type="ECO:0000313" key="20">
    <source>
        <dbReference type="Proteomes" id="UP001530293"/>
    </source>
</evidence>
<dbReference type="Pfam" id="PF00204">
    <property type="entry name" value="DNA_gyraseB"/>
    <property type="match status" value="1"/>
</dbReference>
<dbReference type="FunFam" id="3.30.565.10:FF:000004">
    <property type="entry name" value="DNA topoisomerase 2"/>
    <property type="match status" value="1"/>
</dbReference>
<feature type="compositionally biased region" description="Acidic residues" evidence="16">
    <location>
        <begin position="1440"/>
        <end position="1451"/>
    </location>
</feature>
<feature type="compositionally biased region" description="Acidic residues" evidence="16">
    <location>
        <begin position="1153"/>
        <end position="1167"/>
    </location>
</feature>
<dbReference type="InterPro" id="IPR003594">
    <property type="entry name" value="HATPase_dom"/>
</dbReference>
<gene>
    <name evidence="19" type="ORF">ACHAWU_006237</name>
</gene>
<dbReference type="SMART" id="SM00434">
    <property type="entry name" value="TOP4c"/>
    <property type="match status" value="1"/>
</dbReference>
<dbReference type="InterPro" id="IPR013760">
    <property type="entry name" value="Topo_IIA-like_dom_sf"/>
</dbReference>
<feature type="compositionally biased region" description="Low complexity" evidence="16">
    <location>
        <begin position="40"/>
        <end position="61"/>
    </location>
</feature>
<dbReference type="CDD" id="cd03365">
    <property type="entry name" value="TOPRIM_TopoIIA"/>
    <property type="match status" value="1"/>
</dbReference>
<keyword evidence="10 13" id="KW-0799">Topoisomerase</keyword>
<dbReference type="Gene3D" id="3.40.50.670">
    <property type="match status" value="1"/>
</dbReference>
<accession>A0ABD3MWG7</accession>
<dbReference type="Pfam" id="PF02518">
    <property type="entry name" value="HATPase_c"/>
    <property type="match status" value="1"/>
</dbReference>
<dbReference type="CDD" id="cd03481">
    <property type="entry name" value="TopoIIA_Trans_ScTopoIIA"/>
    <property type="match status" value="1"/>
</dbReference>
<evidence type="ECO:0000256" key="16">
    <source>
        <dbReference type="SAM" id="MobiDB-lite"/>
    </source>
</evidence>
<dbReference type="PANTHER" id="PTHR10169:SF38">
    <property type="entry name" value="DNA TOPOISOMERASE 2"/>
    <property type="match status" value="1"/>
</dbReference>
<dbReference type="InterPro" id="IPR013506">
    <property type="entry name" value="Topo_IIA_bsu_dom2"/>
</dbReference>
<dbReference type="Pfam" id="PF16898">
    <property type="entry name" value="TOPRIM_C"/>
    <property type="match status" value="1"/>
</dbReference>
<dbReference type="PANTHER" id="PTHR10169">
    <property type="entry name" value="DNA TOPOISOMERASE/GYRASE"/>
    <property type="match status" value="1"/>
</dbReference>
<reference evidence="19 20" key="1">
    <citation type="submission" date="2024-10" db="EMBL/GenBank/DDBJ databases">
        <title>Updated reference genomes for cyclostephanoid diatoms.</title>
        <authorList>
            <person name="Roberts W.R."/>
            <person name="Alverson A.J."/>
        </authorList>
    </citation>
    <scope>NUCLEOTIDE SEQUENCE [LARGE SCALE GENOMIC DNA]</scope>
    <source>
        <strain evidence="19 20">AJA232-27</strain>
    </source>
</reference>
<evidence type="ECO:0000313" key="19">
    <source>
        <dbReference type="EMBL" id="KAL3764820.1"/>
    </source>
</evidence>
<feature type="compositionally biased region" description="Acidic residues" evidence="16">
    <location>
        <begin position="1394"/>
        <end position="1409"/>
    </location>
</feature>
<dbReference type="FunFam" id="3.90.199.10:FF:000002">
    <property type="entry name" value="DNA topoisomerase 2"/>
    <property type="match status" value="1"/>
</dbReference>
<dbReference type="InterPro" id="IPR001154">
    <property type="entry name" value="TopoII_euk"/>
</dbReference>
<evidence type="ECO:0000256" key="14">
    <source>
        <dbReference type="RuleBase" id="RU362094"/>
    </source>
</evidence>
<keyword evidence="20" id="KW-1185">Reference proteome</keyword>
<dbReference type="SMART" id="SM00433">
    <property type="entry name" value="TOP2c"/>
    <property type="match status" value="1"/>
</dbReference>
<keyword evidence="8 14" id="KW-0067">ATP-binding</keyword>
<dbReference type="EMBL" id="JALLBG020000101">
    <property type="protein sequence ID" value="KAL3764820.1"/>
    <property type="molecule type" value="Genomic_DNA"/>
</dbReference>
<keyword evidence="11 13" id="KW-0238">DNA-binding</keyword>
<keyword evidence="7 14" id="KW-0547">Nucleotide-binding</keyword>
<dbReference type="InterPro" id="IPR036890">
    <property type="entry name" value="HATPase_C_sf"/>
</dbReference>
<dbReference type="SUPFAM" id="SSF54211">
    <property type="entry name" value="Ribosomal protein S5 domain 2-like"/>
    <property type="match status" value="1"/>
</dbReference>
<dbReference type="InterPro" id="IPR013757">
    <property type="entry name" value="Topo_IIA_A_a_sf"/>
</dbReference>
<dbReference type="Gene3D" id="1.10.268.10">
    <property type="entry name" value="Topoisomerase, domain 3"/>
    <property type="match status" value="1"/>
</dbReference>
<dbReference type="Proteomes" id="UP001530293">
    <property type="component" value="Unassembled WGS sequence"/>
</dbReference>
<comment type="similarity">
    <text evidence="5 14">Belongs to the type II topoisomerase family.</text>
</comment>
<feature type="coiled-coil region" evidence="15">
    <location>
        <begin position="1090"/>
        <end position="1117"/>
    </location>
</feature>
<protein>
    <recommendedName>
        <fullName evidence="14">DNA topoisomerase 2</fullName>
        <ecNumber evidence="14">5.6.2.2</ecNumber>
    </recommendedName>
</protein>
<keyword evidence="6" id="KW-0479">Metal-binding</keyword>
<dbReference type="GO" id="GO:0006265">
    <property type="term" value="P:DNA topological change"/>
    <property type="evidence" value="ECO:0007669"/>
    <property type="project" value="UniProtKB-UniRule"/>
</dbReference>
<dbReference type="PROSITE" id="PS52040">
    <property type="entry name" value="TOPO_IIA"/>
    <property type="match status" value="1"/>
</dbReference>
<comment type="subunit">
    <text evidence="14">Homodimer.</text>
</comment>
<dbReference type="FunFam" id="3.30.1490.30:FF:000001">
    <property type="entry name" value="DNA topoisomerase 2"/>
    <property type="match status" value="1"/>
</dbReference>
<dbReference type="GO" id="GO:0009507">
    <property type="term" value="C:chloroplast"/>
    <property type="evidence" value="ECO:0007669"/>
    <property type="project" value="UniProtKB-SubCell"/>
</dbReference>
<dbReference type="SUPFAM" id="SSF56719">
    <property type="entry name" value="Type II DNA topoisomerase"/>
    <property type="match status" value="1"/>
</dbReference>
<dbReference type="SUPFAM" id="SSF55874">
    <property type="entry name" value="ATPase domain of HSP90 chaperone/DNA topoisomerase II/histidine kinase"/>
    <property type="match status" value="1"/>
</dbReference>
<organism evidence="19 20">
    <name type="scientific">Discostella pseudostelligera</name>
    <dbReference type="NCBI Taxonomy" id="259834"/>
    <lineage>
        <taxon>Eukaryota</taxon>
        <taxon>Sar</taxon>
        <taxon>Stramenopiles</taxon>
        <taxon>Ochrophyta</taxon>
        <taxon>Bacillariophyta</taxon>
        <taxon>Coscinodiscophyceae</taxon>
        <taxon>Thalassiosirophycidae</taxon>
        <taxon>Stephanodiscales</taxon>
        <taxon>Stephanodiscaceae</taxon>
        <taxon>Discostella</taxon>
    </lineage>
</organism>
<dbReference type="InterPro" id="IPR002205">
    <property type="entry name" value="Topo_IIA_dom_A"/>
</dbReference>
<dbReference type="Gene3D" id="3.90.199.10">
    <property type="entry name" value="Topoisomerase II, domain 5"/>
    <property type="match status" value="1"/>
</dbReference>
<comment type="cofactor">
    <cofactor evidence="3">
        <name>Mg(2+)</name>
        <dbReference type="ChEBI" id="CHEBI:18420"/>
    </cofactor>
</comment>
<feature type="region of interest" description="Disordered" evidence="16">
    <location>
        <begin position="1145"/>
        <end position="1168"/>
    </location>
</feature>
<feature type="region of interest" description="Disordered" evidence="16">
    <location>
        <begin position="1352"/>
        <end position="1451"/>
    </location>
</feature>
<dbReference type="PRINTS" id="PR00418">
    <property type="entry name" value="TPI2FAMILY"/>
</dbReference>
<dbReference type="InterPro" id="IPR020568">
    <property type="entry name" value="Ribosomal_Su5_D2-typ_SF"/>
</dbReference>
<comment type="caution">
    <text evidence="19">The sequence shown here is derived from an EMBL/GenBank/DDBJ whole genome shotgun (WGS) entry which is preliminary data.</text>
</comment>
<sequence>MAAAELDADMDFEFDSVSVDSSFDEENFNPNQKKAGGAKGKAATKTTTKTASPVATTTATAEHAPAPSKKSNKTIEETYQKKTQLEHILLRPDTYIGSTESVTQPMFVFNAETSRIQLKDVTFTPGLYKIFDEIVVNAADNKQRDPNMDKMEVTVDAASNTISVLNNGKGIPVVMHKEHNCYVPTLIFGHLLTGSNFDDDEKKTTGGRNGYGAKLANIFSTEFIVECVDSEREVKFTQVFRNNMHVKEEPTVKKCTKTEVKHGDYTKITFKPDLQRFGMTTLDADTISLFSKRAYDIAGSMTNKEGKKLSVYLNGAKVPVKDFKSYLALFDGITPPAAYERIDERWEVGVGVSDGSFQQISFVNAISTTKGGGHVNYIADLVAKKLQAAVKKKNKGEAEIKPNQIKNHLAIFVNCLVENPTFDSQTKENMTIKPSTFSSVKLSDKFMKQVEKSGVVDSIMSYAKFKQNQALQRKGGTKKTKLTGIVKLDDANNAGTAKSKDCTLIITEGDSAKSLAVSGLSVVGRDFYGVFPLKGKLLNVRDATNAQIMKNEEIMNLVEIMGLKFNVVYTQDNIKTLRYGHLMIMADQDHDGSHIKGLVINFIHHFWPSLLDVPGFLQQFITPIVKCTKGKKAETFFTLPEYEAWKESTGNDAKGWNIKYYKGLGTSTSSEGTSEYFSNLDIHEIHFNEISTDNIMLDEEAPIDLITSGAGLIEMAFSKNKVEERKKWLNRVEKDTFLNYREAQKYGVNYSEFINRELVLFSQYDNVRSIPHLLDGFKPSQRKVLFACFKKKLKNEIKVAQLAGYIGEHSAYHHGDMSLNGTIIGMAQSYCGSNNVNLLFPGGQFGTRRMGGKDHASARYIFTRLEKIARTIFHPDDDALLTYLNDDGLSIEPEYYMPVIPMVLVNGSDGIGTGWSTTIQNHDPREIIVNIRKMINGEEPEEMHPHFYGYTGEIIPESGKREGSYIVKGKIERIDDTTLLITELPIGKWTQDYKSFLEGMMTGTDKSPSEISDFKENHTDTTVSFTIIATKEKIDEFEKEKDGLHGKFKLITTISTNNMTLFDSQGKIHRYKTSLDILRMFFHHRLDFYVKRKVILLEKMSNELKILENKARFVEEVCRGDLVVSNRKRAALLADLKERGYDLSYQNEKKDADDENEDDTTPEESASDAELAKGYEYLLGMKIWSLTFERAEELRRQKAEKAEEVKKLQATSPEAIWLADLDAIDVALTERDSDISAELKREVLAQNKSKVRQTKKATAAKKITAKSKKKADEWDSDLEDDSDDESVVAMVAKPVPVKPKPIAKVVNFSPPTIVDDAANVLEKLSISASKEVAEVEKPASMEVPSVLEAVAKPAPKKAGAKKAPVKKAPAKQAAPKAAPKKKAPVKKSVCLYDSSDEESDDFMGDDSESEGAPAPPAPSAPSRARSGRAAAQKVTYVIDSSDEEMSDEESD</sequence>
<evidence type="ECO:0000256" key="11">
    <source>
        <dbReference type="ARBA" id="ARBA00023125"/>
    </source>
</evidence>
<evidence type="ECO:0000256" key="1">
    <source>
        <dbReference type="ARBA" id="ARBA00000185"/>
    </source>
</evidence>
<feature type="domain" description="Topo IIA-type catalytic" evidence="18">
    <location>
        <begin position="770"/>
        <end position="1221"/>
    </location>
</feature>
<evidence type="ECO:0000256" key="3">
    <source>
        <dbReference type="ARBA" id="ARBA00001946"/>
    </source>
</evidence>
<dbReference type="InterPro" id="IPR014721">
    <property type="entry name" value="Ribsml_uS5_D2-typ_fold_subgr"/>
</dbReference>
<dbReference type="InterPro" id="IPR034157">
    <property type="entry name" value="TOPRIM_TopoII"/>
</dbReference>
<dbReference type="InterPro" id="IPR013759">
    <property type="entry name" value="Topo_IIA_B_C"/>
</dbReference>
<feature type="domain" description="Toprim" evidence="17">
    <location>
        <begin position="502"/>
        <end position="618"/>
    </location>
</feature>
<keyword evidence="9" id="KW-0460">Magnesium</keyword>
<dbReference type="InterPro" id="IPR018522">
    <property type="entry name" value="TopoIIA_CS"/>
</dbReference>
<dbReference type="Gene3D" id="3.30.1490.30">
    <property type="match status" value="1"/>
</dbReference>
<evidence type="ECO:0000256" key="5">
    <source>
        <dbReference type="ARBA" id="ARBA00011080"/>
    </source>
</evidence>
<dbReference type="Pfam" id="PF01751">
    <property type="entry name" value="Toprim"/>
    <property type="match status" value="1"/>
</dbReference>
<dbReference type="CDD" id="cd16930">
    <property type="entry name" value="HATPase_TopII-like"/>
    <property type="match status" value="1"/>
</dbReference>
<evidence type="ECO:0000256" key="6">
    <source>
        <dbReference type="ARBA" id="ARBA00022723"/>
    </source>
</evidence>
<dbReference type="GO" id="GO:0005524">
    <property type="term" value="F:ATP binding"/>
    <property type="evidence" value="ECO:0007669"/>
    <property type="project" value="UniProtKB-UniRule"/>
</dbReference>
<dbReference type="PROSITE" id="PS00177">
    <property type="entry name" value="TOPOISOMERASE_II"/>
    <property type="match status" value="1"/>
</dbReference>
<evidence type="ECO:0000256" key="8">
    <source>
        <dbReference type="ARBA" id="ARBA00022840"/>
    </source>
</evidence>
<evidence type="ECO:0000256" key="4">
    <source>
        <dbReference type="ARBA" id="ARBA00004229"/>
    </source>
</evidence>
<feature type="compositionally biased region" description="Basic residues" evidence="16">
    <location>
        <begin position="1354"/>
        <end position="1369"/>
    </location>
</feature>
<evidence type="ECO:0000256" key="10">
    <source>
        <dbReference type="ARBA" id="ARBA00023029"/>
    </source>
</evidence>
<evidence type="ECO:0000259" key="18">
    <source>
        <dbReference type="PROSITE" id="PS52040"/>
    </source>
</evidence>
<evidence type="ECO:0000256" key="2">
    <source>
        <dbReference type="ARBA" id="ARBA00001913"/>
    </source>
</evidence>
<dbReference type="FunFam" id="3.30.1360.40:FF:000003">
    <property type="entry name" value="DNA topoisomerase 2"/>
    <property type="match status" value="1"/>
</dbReference>
<dbReference type="EC" id="5.6.2.2" evidence="14"/>
<dbReference type="Pfam" id="PF00521">
    <property type="entry name" value="DNA_topoisoIV"/>
    <property type="match status" value="1"/>
</dbReference>